<dbReference type="PRINTS" id="PR00081">
    <property type="entry name" value="GDHRDH"/>
</dbReference>
<evidence type="ECO:0000256" key="2">
    <source>
        <dbReference type="ARBA" id="ARBA00023002"/>
    </source>
</evidence>
<evidence type="ECO:0000313" key="6">
    <source>
        <dbReference type="EMBL" id="RKS88708.1"/>
    </source>
</evidence>
<evidence type="ECO:0000313" key="7">
    <source>
        <dbReference type="Proteomes" id="UP000275727"/>
    </source>
</evidence>
<feature type="domain" description="Ketoreductase" evidence="4">
    <location>
        <begin position="10"/>
        <end position="199"/>
    </location>
</feature>
<keyword evidence="8" id="KW-1185">Reference proteome</keyword>
<dbReference type="Proteomes" id="UP000276029">
    <property type="component" value="Unassembled WGS sequence"/>
</dbReference>
<dbReference type="Pfam" id="PF00106">
    <property type="entry name" value="adh_short"/>
    <property type="match status" value="1"/>
</dbReference>
<dbReference type="AlphaFoldDB" id="A0AAD1D2Y2"/>
<evidence type="ECO:0000256" key="1">
    <source>
        <dbReference type="ARBA" id="ARBA00006484"/>
    </source>
</evidence>
<dbReference type="EMBL" id="AP018711">
    <property type="protein sequence ID" value="BBE32462.1"/>
    <property type="molecule type" value="Genomic_DNA"/>
</dbReference>
<dbReference type="InterPro" id="IPR002347">
    <property type="entry name" value="SDR_fam"/>
</dbReference>
<gene>
    <name evidence="6" type="ORF">DFR51_1913</name>
    <name evidence="5" type="ORF">SmB9_01200</name>
</gene>
<protein>
    <submittedName>
        <fullName evidence="6">NAD(P)-dependent dehydrogenase (Short-subunit alcohol dehydrogenase family)</fullName>
    </submittedName>
    <submittedName>
        <fullName evidence="5">Short-chain dehydrogenase</fullName>
    </submittedName>
</protein>
<reference evidence="6 8" key="2">
    <citation type="submission" date="2018-10" db="EMBL/GenBank/DDBJ databases">
        <title>Genomic Encyclopedia of Type Strains, Phase IV (KMG-IV): sequencing the most valuable type-strain genomes for metagenomic binning, comparative biology and taxonomic classification.</title>
        <authorList>
            <person name="Goeker M."/>
        </authorList>
    </citation>
    <scope>NUCLEOTIDE SEQUENCE [LARGE SCALE GENOMIC DNA]</scope>
    <source>
        <strain evidence="6 8">DSM 19791</strain>
    </source>
</reference>
<dbReference type="PANTHER" id="PTHR45024">
    <property type="entry name" value="DEHYDROGENASES, SHORT CHAIN"/>
    <property type="match status" value="1"/>
</dbReference>
<keyword evidence="2" id="KW-0560">Oxidoreductase</keyword>
<organism evidence="5 7">
    <name type="scientific">Sphingosinicella microcystinivorans</name>
    <dbReference type="NCBI Taxonomy" id="335406"/>
    <lineage>
        <taxon>Bacteria</taxon>
        <taxon>Pseudomonadati</taxon>
        <taxon>Pseudomonadota</taxon>
        <taxon>Alphaproteobacteria</taxon>
        <taxon>Sphingomonadales</taxon>
        <taxon>Sphingosinicellaceae</taxon>
        <taxon>Sphingosinicella</taxon>
    </lineage>
</organism>
<evidence type="ECO:0000256" key="3">
    <source>
        <dbReference type="RuleBase" id="RU000363"/>
    </source>
</evidence>
<sequence length="301" mass="32031">MTDTLRYDGRVAIVTGAGGGLGRAHALMLASRGARVLVNDLGSSAAGAGTDTGPAAKVVEEIRAAGGEAVANTDSVIDGSKLVEAALDHFGQIDIIVNNAGFLRDVGFHKMTEQDWSDLYDVHLLGAFRIVHAAWPRLRDQSYGRIINTSSAAGIYGNFGQVNYGTFKLALHGFSQALAVEGRARNIHVNSIAPAADSRLTRTVMTPEQLAPMRAELVSPLVGWLTHETCAETGSLFEVGGGWVSKLRWQRTRGERIGDGKDFAPEQVRDAWPAIVDFEGAEAPADFAAGMAPFQKIMEGA</sequence>
<accession>A0AAD1D2Y2</accession>
<dbReference type="Proteomes" id="UP000275727">
    <property type="component" value="Chromosome"/>
</dbReference>
<dbReference type="RefSeq" id="WP_121050271.1">
    <property type="nucleotide sequence ID" value="NZ_AP018711.1"/>
</dbReference>
<dbReference type="KEGG" id="smic:SmB9_01200"/>
<evidence type="ECO:0000259" key="4">
    <source>
        <dbReference type="SMART" id="SM00822"/>
    </source>
</evidence>
<dbReference type="Gene3D" id="3.40.50.720">
    <property type="entry name" value="NAD(P)-binding Rossmann-like Domain"/>
    <property type="match status" value="1"/>
</dbReference>
<dbReference type="InterPro" id="IPR057326">
    <property type="entry name" value="KR_dom"/>
</dbReference>
<dbReference type="SUPFAM" id="SSF51735">
    <property type="entry name" value="NAD(P)-binding Rossmann-fold domains"/>
    <property type="match status" value="1"/>
</dbReference>
<dbReference type="Gene3D" id="1.10.287.4290">
    <property type="match status" value="1"/>
</dbReference>
<comment type="similarity">
    <text evidence="1 3">Belongs to the short-chain dehydrogenases/reductases (SDR) family.</text>
</comment>
<evidence type="ECO:0000313" key="5">
    <source>
        <dbReference type="EMBL" id="BBE32462.1"/>
    </source>
</evidence>
<dbReference type="EMBL" id="RBWX01000008">
    <property type="protein sequence ID" value="RKS88708.1"/>
    <property type="molecule type" value="Genomic_DNA"/>
</dbReference>
<proteinExistence type="inferred from homology"/>
<dbReference type="InterPro" id="IPR051687">
    <property type="entry name" value="Peroxisomal_Beta-Oxidation"/>
</dbReference>
<dbReference type="PANTHER" id="PTHR45024:SF2">
    <property type="entry name" value="SCP2 DOMAIN-CONTAINING PROTEIN"/>
    <property type="match status" value="1"/>
</dbReference>
<dbReference type="SMART" id="SM00822">
    <property type="entry name" value="PKS_KR"/>
    <property type="match status" value="1"/>
</dbReference>
<evidence type="ECO:0000313" key="8">
    <source>
        <dbReference type="Proteomes" id="UP000276029"/>
    </source>
</evidence>
<dbReference type="CDD" id="cd05353">
    <property type="entry name" value="hydroxyacyl-CoA-like_DH_SDR_c-like"/>
    <property type="match status" value="1"/>
</dbReference>
<name>A0AAD1D2Y2_SPHMI</name>
<dbReference type="InterPro" id="IPR036291">
    <property type="entry name" value="NAD(P)-bd_dom_sf"/>
</dbReference>
<reference evidence="5 7" key="1">
    <citation type="submission" date="2018-06" db="EMBL/GenBank/DDBJ databases">
        <title>Complete Genome Sequence of the Microcystin-Degrading Bacterium Sphingosinicella microcystinivorans Strain B-9.</title>
        <authorList>
            <person name="Jin H."/>
            <person name="Nishizawa T."/>
            <person name="Guo Y."/>
            <person name="Nishizawa A."/>
            <person name="Park H."/>
            <person name="Kato H."/>
            <person name="Tsuji K."/>
            <person name="Harada K."/>
        </authorList>
    </citation>
    <scope>NUCLEOTIDE SEQUENCE [LARGE SCALE GENOMIC DNA]</scope>
    <source>
        <strain evidence="5 7">B9</strain>
    </source>
</reference>
<dbReference type="GO" id="GO:0016491">
    <property type="term" value="F:oxidoreductase activity"/>
    <property type="evidence" value="ECO:0007669"/>
    <property type="project" value="UniProtKB-KW"/>
</dbReference>
<dbReference type="PRINTS" id="PR00080">
    <property type="entry name" value="SDRFAMILY"/>
</dbReference>